<evidence type="ECO:0000259" key="2">
    <source>
        <dbReference type="Pfam" id="PF01878"/>
    </source>
</evidence>
<dbReference type="InterPro" id="IPR047197">
    <property type="entry name" value="THYN1-like_EVE"/>
</dbReference>
<evidence type="ECO:0000313" key="3">
    <source>
        <dbReference type="EMBL" id="VAW82669.1"/>
    </source>
</evidence>
<dbReference type="PANTHER" id="PTHR14087:SF7">
    <property type="entry name" value="THYMOCYTE NUCLEAR PROTEIN 1"/>
    <property type="match status" value="1"/>
</dbReference>
<dbReference type="CDD" id="cd21133">
    <property type="entry name" value="EVE"/>
    <property type="match status" value="1"/>
</dbReference>
<reference evidence="3" key="1">
    <citation type="submission" date="2018-06" db="EMBL/GenBank/DDBJ databases">
        <authorList>
            <person name="Zhirakovskaya E."/>
        </authorList>
    </citation>
    <scope>NUCLEOTIDE SEQUENCE</scope>
</reference>
<organism evidence="3">
    <name type="scientific">hydrothermal vent metagenome</name>
    <dbReference type="NCBI Taxonomy" id="652676"/>
    <lineage>
        <taxon>unclassified sequences</taxon>
        <taxon>metagenomes</taxon>
        <taxon>ecological metagenomes</taxon>
    </lineage>
</organism>
<dbReference type="EMBL" id="UOFM01000484">
    <property type="protein sequence ID" value="VAW82669.1"/>
    <property type="molecule type" value="Genomic_DNA"/>
</dbReference>
<dbReference type="InterPro" id="IPR052181">
    <property type="entry name" value="5hmC_binding"/>
</dbReference>
<keyword evidence="1" id="KW-0597">Phosphoprotein</keyword>
<dbReference type="PANTHER" id="PTHR14087">
    <property type="entry name" value="THYMOCYTE NUCLEAR PROTEIN 1"/>
    <property type="match status" value="1"/>
</dbReference>
<protein>
    <recommendedName>
        <fullName evidence="2">EVE domain-containing protein</fullName>
    </recommendedName>
</protein>
<feature type="domain" description="EVE" evidence="2">
    <location>
        <begin position="2"/>
        <end position="151"/>
    </location>
</feature>
<dbReference type="FunFam" id="3.10.590.10:FF:000003">
    <property type="entry name" value="Thymocyte nuclear protein 1"/>
    <property type="match status" value="1"/>
</dbReference>
<dbReference type="AlphaFoldDB" id="A0A3B0Z8T0"/>
<dbReference type="Pfam" id="PF01878">
    <property type="entry name" value="EVE"/>
    <property type="match status" value="1"/>
</dbReference>
<name>A0A3B0Z8T0_9ZZZZ</name>
<dbReference type="InterPro" id="IPR002740">
    <property type="entry name" value="EVE_domain"/>
</dbReference>
<accession>A0A3B0Z8T0</accession>
<gene>
    <name evidence="3" type="ORF">MNBD_GAMMA14-1973</name>
</gene>
<evidence type="ECO:0000256" key="1">
    <source>
        <dbReference type="ARBA" id="ARBA00022553"/>
    </source>
</evidence>
<dbReference type="SUPFAM" id="SSF88697">
    <property type="entry name" value="PUA domain-like"/>
    <property type="match status" value="1"/>
</dbReference>
<dbReference type="GO" id="GO:0005634">
    <property type="term" value="C:nucleus"/>
    <property type="evidence" value="ECO:0007669"/>
    <property type="project" value="TreeGrafter"/>
</dbReference>
<dbReference type="Gene3D" id="3.10.590.10">
    <property type="entry name" value="ph1033 like domains"/>
    <property type="match status" value="1"/>
</dbReference>
<dbReference type="InterPro" id="IPR015947">
    <property type="entry name" value="PUA-like_sf"/>
</dbReference>
<sequence length="157" mass="18834">MNYWLMKSEPDVFGIEHLKKMPKKTEHWDGVRNYQARNMMRDEMGKGDQVFFYHSNCAEPGIVGIMEVVREGYPDFTAFDPEQKYYDPKSDPDNPRWFMVDIRYKRMTKRLISLQELKGYKALEDCPLVRKGNRLSIMPLSKKQWDFILKLEDKKNR</sequence>
<proteinExistence type="predicted"/>